<dbReference type="EMBL" id="JBBBZM010000013">
    <property type="protein sequence ID" value="KAL0639194.1"/>
    <property type="molecule type" value="Genomic_DNA"/>
</dbReference>
<proteinExistence type="predicted"/>
<keyword evidence="2" id="KW-1185">Reference proteome</keyword>
<evidence type="ECO:0000313" key="2">
    <source>
        <dbReference type="Proteomes" id="UP001447188"/>
    </source>
</evidence>
<name>A0ABR3GTE3_9PEZI</name>
<dbReference type="Proteomes" id="UP001447188">
    <property type="component" value="Unassembled WGS sequence"/>
</dbReference>
<protein>
    <submittedName>
        <fullName evidence="1">Uncharacterized protein</fullName>
    </submittedName>
</protein>
<comment type="caution">
    <text evidence="1">The sequence shown here is derived from an EMBL/GenBank/DDBJ whole genome shotgun (WGS) entry which is preliminary data.</text>
</comment>
<reference evidence="1 2" key="1">
    <citation type="submission" date="2024-02" db="EMBL/GenBank/DDBJ databases">
        <title>Discinaceae phylogenomics.</title>
        <authorList>
            <person name="Dirks A.C."/>
            <person name="James T.Y."/>
        </authorList>
    </citation>
    <scope>NUCLEOTIDE SEQUENCE [LARGE SCALE GENOMIC DNA]</scope>
    <source>
        <strain evidence="1 2">ACD0624</strain>
    </source>
</reference>
<evidence type="ECO:0000313" key="1">
    <source>
        <dbReference type="EMBL" id="KAL0639194.1"/>
    </source>
</evidence>
<accession>A0ABR3GTE3</accession>
<sequence>MSNLDTPTEDPQQDGLASDGLLNLLHDIEPKLASVKKAHAGFVGCVAWNVSVYGRTKGCKMSEVYLVGMEGKLGVVTGMLVDASGQYMSLVLSGVCPADKMETIEDGLRSLRADHDTVLRYLGGVRDQGRGVESLVFWG</sequence>
<gene>
    <name evidence="1" type="ORF">Q9L58_001653</name>
</gene>
<organism evidence="1 2">
    <name type="scientific">Discina gigas</name>
    <dbReference type="NCBI Taxonomy" id="1032678"/>
    <lineage>
        <taxon>Eukaryota</taxon>
        <taxon>Fungi</taxon>
        <taxon>Dikarya</taxon>
        <taxon>Ascomycota</taxon>
        <taxon>Pezizomycotina</taxon>
        <taxon>Pezizomycetes</taxon>
        <taxon>Pezizales</taxon>
        <taxon>Discinaceae</taxon>
        <taxon>Discina</taxon>
    </lineage>
</organism>